<evidence type="ECO:0000256" key="4">
    <source>
        <dbReference type="SAM" id="Phobius"/>
    </source>
</evidence>
<dbReference type="Proteomes" id="UP000294664">
    <property type="component" value="Unassembled WGS sequence"/>
</dbReference>
<dbReference type="InterPro" id="IPR020846">
    <property type="entry name" value="MFS_dom"/>
</dbReference>
<dbReference type="AlphaFoldDB" id="A0A4R3LZM0"/>
<keyword evidence="7" id="KW-1185">Reference proteome</keyword>
<keyword evidence="3 4" id="KW-0472">Membrane</keyword>
<dbReference type="InterPro" id="IPR011701">
    <property type="entry name" value="MFS"/>
</dbReference>
<reference evidence="6 7" key="1">
    <citation type="submission" date="2019-03" db="EMBL/GenBank/DDBJ databases">
        <title>Genomic Encyclopedia of Type Strains, Phase IV (KMG-IV): sequencing the most valuable type-strain genomes for metagenomic binning, comparative biology and taxonomic classification.</title>
        <authorList>
            <person name="Goeker M."/>
        </authorList>
    </citation>
    <scope>NUCLEOTIDE SEQUENCE [LARGE SCALE GENOMIC DNA]</scope>
    <source>
        <strain evidence="6 7">DSM 9035</strain>
    </source>
</reference>
<dbReference type="Pfam" id="PF07690">
    <property type="entry name" value="MFS_1"/>
    <property type="match status" value="1"/>
</dbReference>
<dbReference type="Gene3D" id="1.20.1250.20">
    <property type="entry name" value="MFS general substrate transporter like domains"/>
    <property type="match status" value="2"/>
</dbReference>
<dbReference type="InterPro" id="IPR052952">
    <property type="entry name" value="MFS-Transporter"/>
</dbReference>
<feature type="transmembrane region" description="Helical" evidence="4">
    <location>
        <begin position="251"/>
        <end position="275"/>
    </location>
</feature>
<name>A0A4R3LZM0_9HYPH</name>
<feature type="transmembrane region" description="Helical" evidence="4">
    <location>
        <begin position="25"/>
        <end position="46"/>
    </location>
</feature>
<protein>
    <submittedName>
        <fullName evidence="6">Putative MFS family arabinose efflux permease</fullName>
    </submittedName>
</protein>
<keyword evidence="1 4" id="KW-0812">Transmembrane</keyword>
<evidence type="ECO:0000259" key="5">
    <source>
        <dbReference type="PROSITE" id="PS50850"/>
    </source>
</evidence>
<dbReference type="RefSeq" id="WP_165933684.1">
    <property type="nucleotide sequence ID" value="NZ_SMAI01000003.1"/>
</dbReference>
<feature type="transmembrane region" description="Helical" evidence="4">
    <location>
        <begin position="287"/>
        <end position="309"/>
    </location>
</feature>
<keyword evidence="2 4" id="KW-1133">Transmembrane helix</keyword>
<proteinExistence type="predicted"/>
<accession>A0A4R3LZM0</accession>
<evidence type="ECO:0000256" key="1">
    <source>
        <dbReference type="ARBA" id="ARBA00022692"/>
    </source>
</evidence>
<dbReference type="PROSITE" id="PS50850">
    <property type="entry name" value="MFS"/>
    <property type="match status" value="1"/>
</dbReference>
<feature type="transmembrane region" description="Helical" evidence="4">
    <location>
        <begin position="169"/>
        <end position="191"/>
    </location>
</feature>
<feature type="transmembrane region" description="Helical" evidence="4">
    <location>
        <begin position="212"/>
        <end position="245"/>
    </location>
</feature>
<feature type="transmembrane region" description="Helical" evidence="4">
    <location>
        <begin position="58"/>
        <end position="78"/>
    </location>
</feature>
<dbReference type="GO" id="GO:0022857">
    <property type="term" value="F:transmembrane transporter activity"/>
    <property type="evidence" value="ECO:0007669"/>
    <property type="project" value="InterPro"/>
</dbReference>
<evidence type="ECO:0000256" key="2">
    <source>
        <dbReference type="ARBA" id="ARBA00022989"/>
    </source>
</evidence>
<gene>
    <name evidence="6" type="ORF">EDC64_103315</name>
</gene>
<dbReference type="PANTHER" id="PTHR23527:SF1">
    <property type="entry name" value="BLL3282 PROTEIN"/>
    <property type="match status" value="1"/>
</dbReference>
<organism evidence="6 7">
    <name type="scientific">Aquabacter spiritensis</name>
    <dbReference type="NCBI Taxonomy" id="933073"/>
    <lineage>
        <taxon>Bacteria</taxon>
        <taxon>Pseudomonadati</taxon>
        <taxon>Pseudomonadota</taxon>
        <taxon>Alphaproteobacteria</taxon>
        <taxon>Hyphomicrobiales</taxon>
        <taxon>Xanthobacteraceae</taxon>
        <taxon>Aquabacter</taxon>
    </lineage>
</organism>
<feature type="transmembrane region" description="Helical" evidence="4">
    <location>
        <begin position="380"/>
        <end position="399"/>
    </location>
</feature>
<dbReference type="SUPFAM" id="SSF103473">
    <property type="entry name" value="MFS general substrate transporter"/>
    <property type="match status" value="1"/>
</dbReference>
<dbReference type="InterPro" id="IPR036259">
    <property type="entry name" value="MFS_trans_sf"/>
</dbReference>
<feature type="domain" description="Major facilitator superfamily (MFS) profile" evidence="5">
    <location>
        <begin position="19"/>
        <end position="405"/>
    </location>
</feature>
<evidence type="ECO:0000313" key="7">
    <source>
        <dbReference type="Proteomes" id="UP000294664"/>
    </source>
</evidence>
<dbReference type="EMBL" id="SMAI01000003">
    <property type="protein sequence ID" value="TCT06211.1"/>
    <property type="molecule type" value="Genomic_DNA"/>
</dbReference>
<feature type="transmembrane region" description="Helical" evidence="4">
    <location>
        <begin position="346"/>
        <end position="368"/>
    </location>
</feature>
<evidence type="ECO:0000256" key="3">
    <source>
        <dbReference type="ARBA" id="ARBA00023136"/>
    </source>
</evidence>
<feature type="transmembrane region" description="Helical" evidence="4">
    <location>
        <begin position="99"/>
        <end position="123"/>
    </location>
</feature>
<dbReference type="PANTHER" id="PTHR23527">
    <property type="entry name" value="BLL3282 PROTEIN"/>
    <property type="match status" value="1"/>
</dbReference>
<sequence>MSATAADASPPEAPVGLTGLLAETLAVQCLGTTAILIVPALAPLIAPDLGVPTSMVGYQISLLYVAGMFASVIAGALVTRFGPCRISQTAMGLHATSCALASIPSLWSMLAATLVGGFAYGLINPSASDLLMRHSPPARRNLIFSFKQTGVPLGGVVAGLAGPQIALPFGWPAALLAVAGGCLVVAALSQIGRARLDSHRLRGQMRLFSLGALRLVVATPALRWIAASSFFFSSMQLCAITFLVVLLVEDLGFSLVEAGALLAAVQVGGAVGRVLWGQVADMVGDGLAVLFGIALVMAAASATIMFATPAWPPEITASLFIVLGLSAVGWNGVYLSEVARQAPAGLVSAVTGASMFFTFTGVVFGPVIFSEMHNATGTYVGSYGFLTALALAGALMVAINRWTRGA</sequence>
<feature type="transmembrane region" description="Helical" evidence="4">
    <location>
        <begin position="315"/>
        <end position="334"/>
    </location>
</feature>
<evidence type="ECO:0000313" key="6">
    <source>
        <dbReference type="EMBL" id="TCT06211.1"/>
    </source>
</evidence>
<comment type="caution">
    <text evidence="6">The sequence shown here is derived from an EMBL/GenBank/DDBJ whole genome shotgun (WGS) entry which is preliminary data.</text>
</comment>